<organism evidence="2 3">
    <name type="scientific">Arthrobacter phage DrYang</name>
    <dbReference type="NCBI Taxonomy" id="2686080"/>
    <lineage>
        <taxon>Viruses</taxon>
        <taxon>Duplodnaviria</taxon>
        <taxon>Heunggongvirae</taxon>
        <taxon>Uroviricota</taxon>
        <taxon>Caudoviricetes</taxon>
        <taxon>Klausavirus</taxon>
        <taxon>Klausavirus dryang</taxon>
    </lineage>
</organism>
<proteinExistence type="predicted"/>
<dbReference type="EMBL" id="MN703411">
    <property type="protein sequence ID" value="QGZ17103.1"/>
    <property type="molecule type" value="Genomic_DNA"/>
</dbReference>
<gene>
    <name evidence="2" type="primary">4</name>
    <name evidence="2" type="ORF">SEA_DRYANG_4</name>
</gene>
<keyword evidence="3" id="KW-1185">Reference proteome</keyword>
<evidence type="ECO:0000313" key="2">
    <source>
        <dbReference type="EMBL" id="QGZ17103.1"/>
    </source>
</evidence>
<name>A0A6B9JBV2_9CAUD</name>
<dbReference type="Proteomes" id="UP000438167">
    <property type="component" value="Segment"/>
</dbReference>
<dbReference type="Pfam" id="PF06074">
    <property type="entry name" value="Portal_Mu"/>
    <property type="match status" value="1"/>
</dbReference>
<sequence>MVKTAPTSAIGHPGGYRASWRPGAPNIFEVDPFEPTPELLWPHSVSVYDQMQKTDTQIGGTLRAMTLPILAANWDFDTEGVRPEVEALCRTELGIEKGGVSRRRRRRQGINWLEHCRQALKCLYYGHMPFEQVYEVSKPGPGQEAVGLEQVVHLRKLDPRPPRTLTEIRVAADGGLAGVSQTPIEIAPGQYKERFISVDRLVMYVNDRDGADWTGNSVLRQVYKNWFIKDMLIRLSAQIVERNGMGVPVMDYDESVEGASREAAERTVQEWRAGATAGLVKPKGTEFSLVGVNGSTVDPIPLINLHDQAIAKGALAMFMDLGHDAGARSLGDTFVDFFTDSLQAVADQIAETATEHVVRDLVEWNFGPDEPYPILTPGELKNNRNVTAQTLTTLTTAGLITPDGKLEKHVRTSLNLPDADPATARPKDAPAPAAGGSTEVATVLPLSEGVSDVDKMDHLMQRWAELKRMPGHGS</sequence>
<evidence type="ECO:0000256" key="1">
    <source>
        <dbReference type="SAM" id="MobiDB-lite"/>
    </source>
</evidence>
<dbReference type="KEGG" id="vg:55815332"/>
<dbReference type="InterPro" id="IPR009279">
    <property type="entry name" value="Portal_Mu"/>
</dbReference>
<reference evidence="2 3" key="1">
    <citation type="submission" date="2019-11" db="EMBL/GenBank/DDBJ databases">
        <authorList>
            <person name="Donovan J."/>
            <person name="Schaffer R."/>
            <person name="Bae M.S."/>
            <person name="Gitobu P.N."/>
            <person name="Guan P."/>
            <person name="Olavarrieta M.P."/>
            <person name="Perez Cortez K."/>
            <person name="Tozier F.G."/>
            <person name="Vasilopoulos H."/>
            <person name="Zhang S."/>
            <person name="Kapinos A."/>
            <person name="Freise A.C."/>
            <person name="Moberg-Parker J."/>
            <person name="Garlena R.A."/>
            <person name="Russell D.A."/>
            <person name="Pope W.H."/>
            <person name="Jacobs-Sera D."/>
            <person name="Hatfull G.F."/>
        </authorList>
    </citation>
    <scope>NUCLEOTIDE SEQUENCE [LARGE SCALE GENOMIC DNA]</scope>
</reference>
<protein>
    <submittedName>
        <fullName evidence="2">Portal protein</fullName>
    </submittedName>
</protein>
<feature type="region of interest" description="Disordered" evidence="1">
    <location>
        <begin position="416"/>
        <end position="438"/>
    </location>
</feature>
<accession>A0A6B9JBV2</accession>
<dbReference type="GeneID" id="55815332"/>
<evidence type="ECO:0000313" key="3">
    <source>
        <dbReference type="Proteomes" id="UP000438167"/>
    </source>
</evidence>
<dbReference type="RefSeq" id="YP_009885926.1">
    <property type="nucleotide sequence ID" value="NC_049489.1"/>
</dbReference>